<keyword evidence="6 20" id="KW-0575">Peroxidase</keyword>
<evidence type="ECO:0000256" key="4">
    <source>
        <dbReference type="ARBA" id="ARBA00006873"/>
    </source>
</evidence>
<keyword evidence="8 17" id="KW-0479">Metal-binding</keyword>
<comment type="similarity">
    <text evidence="20">Belongs to the peroxidase family. Classical plant (class III) peroxidase subfamily.</text>
</comment>
<feature type="binding site" evidence="17">
    <location>
        <position position="33"/>
    </location>
    <ligand>
        <name>Ca(2+)</name>
        <dbReference type="ChEBI" id="CHEBI:29108"/>
        <label>1</label>
    </ligand>
</feature>
<feature type="disulfide bond" evidence="19">
    <location>
        <begin position="1"/>
        <end position="81"/>
    </location>
</feature>
<evidence type="ECO:0000256" key="18">
    <source>
        <dbReference type="PIRSR" id="PIRSR600823-4"/>
    </source>
</evidence>
<feature type="binding site" evidence="17">
    <location>
        <position position="38"/>
    </location>
    <ligand>
        <name>Ca(2+)</name>
        <dbReference type="ChEBI" id="CHEBI:29108"/>
        <label>1</label>
    </ligand>
</feature>
<feature type="binding site" evidence="17">
    <location>
        <position position="220"/>
    </location>
    <ligand>
        <name>Ca(2+)</name>
        <dbReference type="ChEBI" id="CHEBI:29108"/>
        <label>2</label>
    </ligand>
</feature>
<feature type="binding site" evidence="16">
    <location>
        <position position="129"/>
    </location>
    <ligand>
        <name>substrate</name>
    </ligand>
</feature>
<dbReference type="Gene3D" id="1.10.520.10">
    <property type="match status" value="1"/>
</dbReference>
<comment type="subcellular location">
    <subcellularLocation>
        <location evidence="3 20">Secreted</location>
    </subcellularLocation>
</comment>
<dbReference type="InterPro" id="IPR002016">
    <property type="entry name" value="Haem_peroxidase"/>
</dbReference>
<dbReference type="InterPro" id="IPR019794">
    <property type="entry name" value="Peroxidases_AS"/>
</dbReference>
<evidence type="ECO:0000313" key="23">
    <source>
        <dbReference type="Proteomes" id="UP001443914"/>
    </source>
</evidence>
<dbReference type="InterPro" id="IPR033905">
    <property type="entry name" value="Secretory_peroxidase"/>
</dbReference>
<dbReference type="CDD" id="cd00693">
    <property type="entry name" value="secretory_peroxidase"/>
    <property type="match status" value="1"/>
</dbReference>
<evidence type="ECO:0000256" key="14">
    <source>
        <dbReference type="ARBA" id="ARBA00023180"/>
    </source>
</evidence>
<comment type="catalytic activity">
    <reaction evidence="1 20">
        <text>2 a phenolic donor + H2O2 = 2 a phenolic radical donor + 2 H2O</text>
        <dbReference type="Rhea" id="RHEA:56136"/>
        <dbReference type="ChEBI" id="CHEBI:15377"/>
        <dbReference type="ChEBI" id="CHEBI:16240"/>
        <dbReference type="ChEBI" id="CHEBI:139520"/>
        <dbReference type="ChEBI" id="CHEBI:139521"/>
        <dbReference type="EC" id="1.11.1.7"/>
    </reaction>
</comment>
<comment type="similarity">
    <text evidence="4">Belongs to the peroxidase family. Ascorbate peroxidase subfamily.</text>
</comment>
<dbReference type="PROSITE" id="PS00436">
    <property type="entry name" value="PEROXIDASE_2"/>
    <property type="match status" value="1"/>
</dbReference>
<evidence type="ECO:0000256" key="15">
    <source>
        <dbReference type="PIRSR" id="PIRSR600823-1"/>
    </source>
</evidence>
<protein>
    <recommendedName>
        <fullName evidence="5 20">Peroxidase</fullName>
        <ecNumber evidence="5 20">1.11.1.7</ecNumber>
    </recommendedName>
</protein>
<evidence type="ECO:0000256" key="11">
    <source>
        <dbReference type="ARBA" id="ARBA00023002"/>
    </source>
</evidence>
<dbReference type="GO" id="GO:0005576">
    <property type="term" value="C:extracellular region"/>
    <property type="evidence" value="ECO:0007669"/>
    <property type="project" value="UniProtKB-SubCell"/>
</dbReference>
<name>A0AAW1LQU3_SAPOF</name>
<keyword evidence="13 19" id="KW-1015">Disulfide bond</keyword>
<sequence length="296" mass="32397">CPEAEQVVYNAVSNAIKLDPGVGAGLIRLLFHDCFVRGCDASVLLDSTDGKPSEKESPPNKNSLRGFEAIDDAKKAVEDVCPGTVSCADLRAFAARDAAMLLGGIKFNIPGGRRDGFQSLADEPVQFLPSPFADVSSLEDMFAKKGLSVKEMVVLSGAHSLGVAHCSHVLPRLYSKNHSIVIDPTLNPSLANVLTDICPANISDYDPTVPLDFVTSHRLDNVYYKNVRKHRVVLLSDQVLDEDEHTEKMVKYYAKHNGAWKEEFAKAMVKMSQIDVLVGDNGEIRRNCRVVNKQDA</sequence>
<organism evidence="22 23">
    <name type="scientific">Saponaria officinalis</name>
    <name type="common">Common soapwort</name>
    <name type="synonym">Lychnis saponaria</name>
    <dbReference type="NCBI Taxonomy" id="3572"/>
    <lineage>
        <taxon>Eukaryota</taxon>
        <taxon>Viridiplantae</taxon>
        <taxon>Streptophyta</taxon>
        <taxon>Embryophyta</taxon>
        <taxon>Tracheophyta</taxon>
        <taxon>Spermatophyta</taxon>
        <taxon>Magnoliopsida</taxon>
        <taxon>eudicotyledons</taxon>
        <taxon>Gunneridae</taxon>
        <taxon>Pentapetalae</taxon>
        <taxon>Caryophyllales</taxon>
        <taxon>Caryophyllaceae</taxon>
        <taxon>Caryophylleae</taxon>
        <taxon>Saponaria</taxon>
    </lineage>
</organism>
<dbReference type="EC" id="1.11.1.7" evidence="5 20"/>
<feature type="binding site" evidence="17">
    <location>
        <position position="212"/>
    </location>
    <ligand>
        <name>Ca(2+)</name>
        <dbReference type="ChEBI" id="CHEBI:29108"/>
        <label>2</label>
    </ligand>
</feature>
<proteinExistence type="inferred from homology"/>
<dbReference type="PROSITE" id="PS50873">
    <property type="entry name" value="PEROXIDASE_4"/>
    <property type="match status" value="1"/>
</dbReference>
<evidence type="ECO:0000256" key="17">
    <source>
        <dbReference type="PIRSR" id="PIRSR600823-3"/>
    </source>
</evidence>
<comment type="cofactor">
    <cofactor evidence="17 20">
        <name>heme b</name>
        <dbReference type="ChEBI" id="CHEBI:60344"/>
    </cofactor>
    <text evidence="17 20">Binds 1 heme b (iron(II)-protoporphyrin IX) group per subunit.</text>
</comment>
<evidence type="ECO:0000256" key="19">
    <source>
        <dbReference type="PIRSR" id="PIRSR600823-5"/>
    </source>
</evidence>
<dbReference type="EMBL" id="JBDFQZ010000004">
    <property type="protein sequence ID" value="KAK9735261.1"/>
    <property type="molecule type" value="Genomic_DNA"/>
</dbReference>
<gene>
    <name evidence="22" type="ORF">RND81_04G194600</name>
</gene>
<evidence type="ECO:0000256" key="13">
    <source>
        <dbReference type="ARBA" id="ARBA00023157"/>
    </source>
</evidence>
<dbReference type="GO" id="GO:0042744">
    <property type="term" value="P:hydrogen peroxide catabolic process"/>
    <property type="evidence" value="ECO:0007669"/>
    <property type="project" value="UniProtKB-KW"/>
</dbReference>
<evidence type="ECO:0000256" key="12">
    <source>
        <dbReference type="ARBA" id="ARBA00023004"/>
    </source>
</evidence>
<dbReference type="PRINTS" id="PR00458">
    <property type="entry name" value="PEROXIDASE"/>
</dbReference>
<evidence type="ECO:0000259" key="21">
    <source>
        <dbReference type="PROSITE" id="PS50873"/>
    </source>
</evidence>
<evidence type="ECO:0000256" key="8">
    <source>
        <dbReference type="ARBA" id="ARBA00022723"/>
    </source>
</evidence>
<feature type="disulfide bond" evidence="19">
    <location>
        <begin position="166"/>
        <end position="198"/>
    </location>
</feature>
<feature type="disulfide bond" evidence="19">
    <location>
        <begin position="87"/>
        <end position="288"/>
    </location>
</feature>
<feature type="binding site" evidence="17">
    <location>
        <position position="40"/>
    </location>
    <ligand>
        <name>Ca(2+)</name>
        <dbReference type="ChEBI" id="CHEBI:29108"/>
        <label>1</label>
    </ligand>
</feature>
<feature type="binding site" evidence="17">
    <location>
        <position position="36"/>
    </location>
    <ligand>
        <name>Ca(2+)</name>
        <dbReference type="ChEBI" id="CHEBI:29108"/>
        <label>1</label>
    </ligand>
</feature>
<reference evidence="22" key="1">
    <citation type="submission" date="2024-03" db="EMBL/GenBank/DDBJ databases">
        <title>WGS assembly of Saponaria officinalis var. Norfolk2.</title>
        <authorList>
            <person name="Jenkins J."/>
            <person name="Shu S."/>
            <person name="Grimwood J."/>
            <person name="Barry K."/>
            <person name="Goodstein D."/>
            <person name="Schmutz J."/>
            <person name="Leebens-Mack J."/>
            <person name="Osbourn A."/>
        </authorList>
    </citation>
    <scope>NUCLEOTIDE SEQUENCE [LARGE SCALE GENOMIC DNA]</scope>
    <source>
        <strain evidence="22">JIC</strain>
    </source>
</reference>
<evidence type="ECO:0000256" key="3">
    <source>
        <dbReference type="ARBA" id="ARBA00004613"/>
    </source>
</evidence>
<comment type="cofactor">
    <cofactor evidence="17 20">
        <name>Ca(2+)</name>
        <dbReference type="ChEBI" id="CHEBI:29108"/>
    </cofactor>
    <text evidence="17 20">Binds 2 calcium ions per subunit.</text>
</comment>
<feature type="binding site" evidence="17">
    <location>
        <position position="54"/>
    </location>
    <ligand>
        <name>Ca(2+)</name>
        <dbReference type="ChEBI" id="CHEBI:29108"/>
        <label>1</label>
    </ligand>
</feature>
<dbReference type="SUPFAM" id="SSF48113">
    <property type="entry name" value="Heme-dependent peroxidases"/>
    <property type="match status" value="1"/>
</dbReference>
<dbReference type="InterPro" id="IPR019793">
    <property type="entry name" value="Peroxidases_heam-ligand_BS"/>
</dbReference>
<comment type="caution">
    <text evidence="22">The sequence shown here is derived from an EMBL/GenBank/DDBJ whole genome shotgun (WGS) entry which is preliminary data.</text>
</comment>
<dbReference type="GO" id="GO:0140825">
    <property type="term" value="F:lactoperoxidase activity"/>
    <property type="evidence" value="ECO:0007669"/>
    <property type="project" value="UniProtKB-EC"/>
</dbReference>
<accession>A0AAW1LQU3</accession>
<keyword evidence="20" id="KW-0376">Hydrogen peroxide</keyword>
<dbReference type="Gene3D" id="1.10.420.10">
    <property type="entry name" value="Peroxidase, domain 2"/>
    <property type="match status" value="1"/>
</dbReference>
<evidence type="ECO:0000256" key="9">
    <source>
        <dbReference type="ARBA" id="ARBA00022729"/>
    </source>
</evidence>
<feature type="binding site" evidence="17">
    <location>
        <position position="42"/>
    </location>
    <ligand>
        <name>Ca(2+)</name>
        <dbReference type="ChEBI" id="CHEBI:29108"/>
        <label>1</label>
    </ligand>
</feature>
<evidence type="ECO:0000256" key="7">
    <source>
        <dbReference type="ARBA" id="ARBA00022617"/>
    </source>
</evidence>
<keyword evidence="20" id="KW-0964">Secreted</keyword>
<feature type="domain" description="Plant heme peroxidase family profile" evidence="21">
    <location>
        <begin position="1"/>
        <end position="292"/>
    </location>
</feature>
<feature type="site" description="Transition state stabilizer" evidence="18">
    <location>
        <position position="28"/>
    </location>
</feature>
<dbReference type="PROSITE" id="PS00435">
    <property type="entry name" value="PEROXIDASE_1"/>
    <property type="match status" value="1"/>
</dbReference>
<dbReference type="GO" id="GO:0020037">
    <property type="term" value="F:heme binding"/>
    <property type="evidence" value="ECO:0007669"/>
    <property type="project" value="UniProtKB-UniRule"/>
</dbReference>
<dbReference type="PRINTS" id="PR00461">
    <property type="entry name" value="PLPEROXIDASE"/>
</dbReference>
<evidence type="ECO:0000313" key="22">
    <source>
        <dbReference type="EMBL" id="KAK9735261.1"/>
    </source>
</evidence>
<keyword evidence="12 17" id="KW-0408">Iron</keyword>
<feature type="binding site" evidence="17">
    <location>
        <position position="215"/>
    </location>
    <ligand>
        <name>Ca(2+)</name>
        <dbReference type="ChEBI" id="CHEBI:29108"/>
        <label>2</label>
    </ligand>
</feature>
<evidence type="ECO:0000256" key="5">
    <source>
        <dbReference type="ARBA" id="ARBA00012313"/>
    </source>
</evidence>
<evidence type="ECO:0000256" key="1">
    <source>
        <dbReference type="ARBA" id="ARBA00000189"/>
    </source>
</evidence>
<keyword evidence="23" id="KW-1185">Reference proteome</keyword>
<dbReference type="FunFam" id="1.10.520.10:FF:000009">
    <property type="entry name" value="Peroxidase"/>
    <property type="match status" value="1"/>
</dbReference>
<keyword evidence="11 20" id="KW-0560">Oxidoreductase</keyword>
<evidence type="ECO:0000256" key="6">
    <source>
        <dbReference type="ARBA" id="ARBA00022559"/>
    </source>
</evidence>
<keyword evidence="10 17" id="KW-0106">Calcium</keyword>
<dbReference type="PANTHER" id="PTHR31517">
    <property type="match status" value="1"/>
</dbReference>
<dbReference type="GO" id="GO:0046872">
    <property type="term" value="F:metal ion binding"/>
    <property type="evidence" value="ECO:0007669"/>
    <property type="project" value="UniProtKB-UniRule"/>
</dbReference>
<keyword evidence="7 20" id="KW-0349">Heme</keyword>
<feature type="non-terminal residue" evidence="22">
    <location>
        <position position="1"/>
    </location>
</feature>
<evidence type="ECO:0000256" key="16">
    <source>
        <dbReference type="PIRSR" id="PIRSR600823-2"/>
    </source>
</evidence>
<evidence type="ECO:0000256" key="10">
    <source>
        <dbReference type="ARBA" id="ARBA00022837"/>
    </source>
</evidence>
<dbReference type="Pfam" id="PF00141">
    <property type="entry name" value="peroxidase"/>
    <property type="match status" value="1"/>
</dbReference>
<dbReference type="InterPro" id="IPR010255">
    <property type="entry name" value="Haem_peroxidase_sf"/>
</dbReference>
<dbReference type="FunFam" id="1.10.420.10:FF:000006">
    <property type="entry name" value="Peroxidase"/>
    <property type="match status" value="1"/>
</dbReference>
<dbReference type="GO" id="GO:0006979">
    <property type="term" value="P:response to oxidative stress"/>
    <property type="evidence" value="ECO:0007669"/>
    <property type="project" value="UniProtKB-UniRule"/>
</dbReference>
<keyword evidence="9" id="KW-0732">Signal</keyword>
<feature type="active site" description="Proton acceptor" evidence="15">
    <location>
        <position position="32"/>
    </location>
</feature>
<feature type="binding site" description="axial binding residue" evidence="17">
    <location>
        <position position="159"/>
    </location>
    <ligand>
        <name>heme b</name>
        <dbReference type="ChEBI" id="CHEBI:60344"/>
    </ligand>
    <ligandPart>
        <name>Fe</name>
        <dbReference type="ChEBI" id="CHEBI:18248"/>
    </ligandPart>
</feature>
<dbReference type="InterPro" id="IPR000823">
    <property type="entry name" value="Peroxidase_pln"/>
</dbReference>
<feature type="disulfide bond" evidence="19">
    <location>
        <begin position="34"/>
        <end position="39"/>
    </location>
</feature>
<evidence type="ECO:0000256" key="2">
    <source>
        <dbReference type="ARBA" id="ARBA00002322"/>
    </source>
</evidence>
<dbReference type="Proteomes" id="UP001443914">
    <property type="component" value="Unassembled WGS sequence"/>
</dbReference>
<comment type="function">
    <text evidence="2">Removal of H(2)O(2), oxidation of toxic reductants, biosynthesis and degradation of lignin, suberization, auxin catabolism, response to environmental stresses such as wounding, pathogen attack and oxidative stress. These functions might be dependent on each isozyme/isoform in each plant tissue.</text>
</comment>
<keyword evidence="14" id="KW-0325">Glycoprotein</keyword>
<dbReference type="PANTHER" id="PTHR31517:SF84">
    <property type="entry name" value="PEROXIDASE"/>
    <property type="match status" value="1"/>
</dbReference>
<dbReference type="AlphaFoldDB" id="A0AAW1LQU3"/>
<evidence type="ECO:0000256" key="20">
    <source>
        <dbReference type="RuleBase" id="RU362060"/>
    </source>
</evidence>